<feature type="binding site" evidence="5">
    <location>
        <position position="242"/>
    </location>
    <ligand>
        <name>Mg(2+)</name>
        <dbReference type="ChEBI" id="CHEBI:18420"/>
    </ligand>
</feature>
<dbReference type="GO" id="GO:0032259">
    <property type="term" value="P:methylation"/>
    <property type="evidence" value="ECO:0007669"/>
    <property type="project" value="UniProtKB-KW"/>
</dbReference>
<evidence type="ECO:0000256" key="6">
    <source>
        <dbReference type="SAM" id="MobiDB-lite"/>
    </source>
</evidence>
<dbReference type="InParanoid" id="A0A7C8IUY6"/>
<dbReference type="NCBIfam" id="TIGR01983">
    <property type="entry name" value="UbiG"/>
    <property type="match status" value="1"/>
</dbReference>
<sequence>MESHIIRHNVRITRPLASGPHPIKQIRQFSSRITSTPAPSAAGRLHSSTTTSRTHTPIASAASLSPASLAPAPGPRSFALTHHPRRTETERPAEADPSFTTVSPDEVSHFNALAESWWDPHGPSRILHLMNPLRHDFIRSCRASVPDPSSHSYPSTGLRYLDIGCGGGIFAESAARLASTSSVTAIDPSPEVLAVAKTHARRDPALASKLRYQNTSIEALPPPANPQQDGYDVVSVFEVVEHVANPAAFLDRLAPFVRPGGWLVLSTIARTWTSWLTTNVIAEDLLRIVPRGTHDWNKYINEDELRSHFLQTRSGWAEPRCMGVVYVPGVGWKQVDGSEKIGNYFFAVRRLTP</sequence>
<feature type="binding site" evidence="5">
    <location>
        <position position="164"/>
    </location>
    <ligand>
        <name>S-adenosyl-L-methionine</name>
        <dbReference type="ChEBI" id="CHEBI:59789"/>
    </ligand>
</feature>
<evidence type="ECO:0000256" key="4">
    <source>
        <dbReference type="ARBA" id="ARBA00022691"/>
    </source>
</evidence>
<dbReference type="GO" id="GO:0031314">
    <property type="term" value="C:extrinsic component of mitochondrial inner membrane"/>
    <property type="evidence" value="ECO:0007669"/>
    <property type="project" value="UniProtKB-UniRule"/>
</dbReference>
<accession>A0A7C8IUY6</accession>
<dbReference type="OrthoDB" id="3265906at2759"/>
<dbReference type="EMBL" id="WUBL01000032">
    <property type="protein sequence ID" value="KAF2969745.1"/>
    <property type="molecule type" value="Genomic_DNA"/>
</dbReference>
<feature type="binding site" evidence="5">
    <location>
        <position position="237"/>
    </location>
    <ligand>
        <name>S-adenosyl-L-methionine</name>
        <dbReference type="ChEBI" id="CHEBI:59789"/>
    </ligand>
</feature>
<protein>
    <recommendedName>
        <fullName evidence="5">Ubiquinone biosynthesis O-methyltransferase, mitochondrial</fullName>
    </recommendedName>
    <alternativeName>
        <fullName evidence="5">3-demethylubiquinol 3-O-methyltransferase</fullName>
        <ecNumber evidence="5">2.1.1.64</ecNumber>
    </alternativeName>
    <alternativeName>
        <fullName evidence="5">3-demethylubiquinone 3-O-methyltransferase</fullName>
        <ecNumber evidence="5">2.1.1.-</ecNumber>
    </alternativeName>
    <alternativeName>
        <fullName evidence="5">Polyprenyldihydroxybenzoate methyltransferase</fullName>
        <ecNumber evidence="5">2.1.1.114</ecNumber>
    </alternativeName>
</protein>
<comment type="subunit">
    <text evidence="5">Component of a multi-subunit COQ enzyme complex, composed of at least COQ3, COQ4, COQ5, COQ6, COQ7 and COQ9.</text>
</comment>
<dbReference type="Proteomes" id="UP000481858">
    <property type="component" value="Unassembled WGS sequence"/>
</dbReference>
<keyword evidence="1 5" id="KW-0489">Methyltransferase</keyword>
<dbReference type="FunCoup" id="A0A7C8IUY6">
    <property type="interactions" value="299"/>
</dbReference>
<dbReference type="Pfam" id="PF13489">
    <property type="entry name" value="Methyltransf_23"/>
    <property type="match status" value="1"/>
</dbReference>
<comment type="similarity">
    <text evidence="5">Belongs to the class I-like SAM-binding methyltransferase superfamily. UbiG/COQ3 family.</text>
</comment>
<keyword evidence="5" id="KW-0999">Mitochondrion inner membrane</keyword>
<feature type="binding site" evidence="5">
    <location>
        <position position="238"/>
    </location>
    <ligand>
        <name>Mg(2+)</name>
        <dbReference type="ChEBI" id="CHEBI:18420"/>
    </ligand>
</feature>
<comment type="pathway">
    <text evidence="5">Cofactor biosynthesis; ubiquinone biosynthesis.</text>
</comment>
<evidence type="ECO:0000256" key="1">
    <source>
        <dbReference type="ARBA" id="ARBA00022603"/>
    </source>
</evidence>
<comment type="catalytic activity">
    <reaction evidence="5">
        <text>a 3-demethylubiquinol + S-adenosyl-L-methionine = a ubiquinol + S-adenosyl-L-homocysteine + H(+)</text>
        <dbReference type="Rhea" id="RHEA:44380"/>
        <dbReference type="Rhea" id="RHEA-COMP:9566"/>
        <dbReference type="Rhea" id="RHEA-COMP:10914"/>
        <dbReference type="ChEBI" id="CHEBI:15378"/>
        <dbReference type="ChEBI" id="CHEBI:17976"/>
        <dbReference type="ChEBI" id="CHEBI:57856"/>
        <dbReference type="ChEBI" id="CHEBI:59789"/>
        <dbReference type="ChEBI" id="CHEBI:84422"/>
        <dbReference type="EC" id="2.1.1.64"/>
    </reaction>
</comment>
<dbReference type="CDD" id="cd02440">
    <property type="entry name" value="AdoMet_MTases"/>
    <property type="match status" value="1"/>
</dbReference>
<keyword evidence="4 5" id="KW-0949">S-adenosyl-L-methionine</keyword>
<evidence type="ECO:0000313" key="7">
    <source>
        <dbReference type="EMBL" id="KAF2969745.1"/>
    </source>
</evidence>
<keyword evidence="5" id="KW-0472">Membrane</keyword>
<evidence type="ECO:0000256" key="3">
    <source>
        <dbReference type="ARBA" id="ARBA00022688"/>
    </source>
</evidence>
<comment type="cofactor">
    <cofactor evidence="5">
        <name>Mg(2+)</name>
        <dbReference type="ChEBI" id="CHEBI:18420"/>
    </cofactor>
</comment>
<keyword evidence="3 5" id="KW-0831">Ubiquinone biosynthesis</keyword>
<keyword evidence="5" id="KW-0460">Magnesium</keyword>
<dbReference type="PANTHER" id="PTHR43464:SF19">
    <property type="entry name" value="UBIQUINONE BIOSYNTHESIS O-METHYLTRANSFERASE, MITOCHONDRIAL"/>
    <property type="match status" value="1"/>
</dbReference>
<dbReference type="GO" id="GO:0061542">
    <property type="term" value="F:3-demethylubiquinol 3-O-methyltransferase activity"/>
    <property type="evidence" value="ECO:0007669"/>
    <property type="project" value="UniProtKB-UniRule"/>
</dbReference>
<keyword evidence="8" id="KW-1185">Reference proteome</keyword>
<gene>
    <name evidence="5" type="primary">COQ3</name>
    <name evidence="7" type="ORF">GQX73_g3825</name>
</gene>
<feature type="binding site" evidence="5">
    <location>
        <position position="134"/>
    </location>
    <ligand>
        <name>S-adenosyl-L-methionine</name>
        <dbReference type="ChEBI" id="CHEBI:59789"/>
    </ligand>
</feature>
<reference evidence="7 8" key="1">
    <citation type="submission" date="2019-12" db="EMBL/GenBank/DDBJ databases">
        <title>Draft genome sequence of the ascomycete Xylaria multiplex DSM 110363.</title>
        <authorList>
            <person name="Buettner E."/>
            <person name="Kellner H."/>
        </authorList>
    </citation>
    <scope>NUCLEOTIDE SEQUENCE [LARGE SCALE GENOMIC DNA]</scope>
    <source>
        <strain evidence="7 8">DSM 110363</strain>
    </source>
</reference>
<evidence type="ECO:0000256" key="2">
    <source>
        <dbReference type="ARBA" id="ARBA00022679"/>
    </source>
</evidence>
<feature type="region of interest" description="Disordered" evidence="6">
    <location>
        <begin position="33"/>
        <end position="56"/>
    </location>
</feature>
<feature type="binding site" evidence="5">
    <location>
        <position position="241"/>
    </location>
    <ligand>
        <name>Mg(2+)</name>
        <dbReference type="ChEBI" id="CHEBI:18420"/>
    </ligand>
</feature>
<dbReference type="EC" id="2.1.1.64" evidence="5"/>
<evidence type="ECO:0000256" key="5">
    <source>
        <dbReference type="HAMAP-Rule" id="MF_03190"/>
    </source>
</evidence>
<dbReference type="HAMAP" id="MF_00472">
    <property type="entry name" value="UbiG"/>
    <property type="match status" value="1"/>
</dbReference>
<keyword evidence="5" id="KW-0479">Metal-binding</keyword>
<keyword evidence="2 5" id="KW-0808">Transferase</keyword>
<comment type="catalytic activity">
    <reaction evidence="5">
        <text>a 3-demethylubiquinone + S-adenosyl-L-methionine = a ubiquinone + S-adenosyl-L-homocysteine</text>
        <dbReference type="Rhea" id="RHEA:81215"/>
        <dbReference type="Rhea" id="RHEA-COMP:9565"/>
        <dbReference type="Rhea" id="RHEA-COMP:19654"/>
        <dbReference type="ChEBI" id="CHEBI:16389"/>
        <dbReference type="ChEBI" id="CHEBI:57856"/>
        <dbReference type="ChEBI" id="CHEBI:59789"/>
        <dbReference type="ChEBI" id="CHEBI:231825"/>
    </reaction>
</comment>
<dbReference type="PANTHER" id="PTHR43464">
    <property type="entry name" value="METHYLTRANSFERASE"/>
    <property type="match status" value="1"/>
</dbReference>
<name>A0A7C8IUY6_9PEZI</name>
<comment type="subcellular location">
    <subcellularLocation>
        <location evidence="5">Mitochondrion inner membrane</location>
        <topology evidence="5">Peripheral membrane protein</topology>
        <orientation evidence="5">Matrix side</orientation>
    </subcellularLocation>
</comment>
<dbReference type="UniPathway" id="UPA00232"/>
<dbReference type="GO" id="GO:0046872">
    <property type="term" value="F:metal ion binding"/>
    <property type="evidence" value="ECO:0007669"/>
    <property type="project" value="UniProtKB-KW"/>
</dbReference>
<comment type="catalytic activity">
    <reaction evidence="5">
        <text>a 3,4-dihydroxy-5-(all-trans-polyprenyl)benzoate + S-adenosyl-L-methionine = a 4-hydroxy-3-methoxy-5-(all-trans-polyprenyl)benzoate + S-adenosyl-L-homocysteine + H(+)</text>
        <dbReference type="Rhea" id="RHEA:44452"/>
        <dbReference type="Rhea" id="RHEA-COMP:10930"/>
        <dbReference type="Rhea" id="RHEA-COMP:10931"/>
        <dbReference type="ChEBI" id="CHEBI:15378"/>
        <dbReference type="ChEBI" id="CHEBI:57856"/>
        <dbReference type="ChEBI" id="CHEBI:59789"/>
        <dbReference type="ChEBI" id="CHEBI:64694"/>
        <dbReference type="ChEBI" id="CHEBI:84443"/>
        <dbReference type="EC" id="2.1.1.114"/>
    </reaction>
</comment>
<keyword evidence="5" id="KW-0496">Mitochondrion</keyword>
<feature type="binding site" evidence="5">
    <location>
        <position position="187"/>
    </location>
    <ligand>
        <name>S-adenosyl-L-methionine</name>
        <dbReference type="ChEBI" id="CHEBI:59789"/>
    </ligand>
</feature>
<evidence type="ECO:0000313" key="8">
    <source>
        <dbReference type="Proteomes" id="UP000481858"/>
    </source>
</evidence>
<feature type="compositionally biased region" description="Low complexity" evidence="6">
    <location>
        <begin position="46"/>
        <end position="56"/>
    </location>
</feature>
<comment type="function">
    <text evidence="5">O-methyltransferase required for two non-consecutive steps during ubiquinone biosynthesis. Catalyzes the 2 O-methylation of 3,4-dihydroxy-5-(all-trans-polyprenyl)benzoic acid into 4-hydroxy-3-methoxy-5-(all-trans-polyprenyl)benzoic acid. Also catalyzes the last step of ubiquinone biosynthesis by mediating methylation of 3-demethylubiquinone into ubiquinone. Also able to mediate the methylation of 3-demethylubiquinol into ubiquinol.</text>
</comment>
<dbReference type="EC" id="2.1.1.114" evidence="5"/>
<dbReference type="GO" id="GO:0010420">
    <property type="term" value="F:polyprenyldihydroxybenzoate methyltransferase activity"/>
    <property type="evidence" value="ECO:0007669"/>
    <property type="project" value="UniProtKB-UniRule"/>
</dbReference>
<dbReference type="InterPro" id="IPR010233">
    <property type="entry name" value="UbiG_MeTrfase"/>
</dbReference>
<dbReference type="Gene3D" id="3.40.50.150">
    <property type="entry name" value="Vaccinia Virus protein VP39"/>
    <property type="match status" value="1"/>
</dbReference>
<organism evidence="7 8">
    <name type="scientific">Xylaria multiplex</name>
    <dbReference type="NCBI Taxonomy" id="323545"/>
    <lineage>
        <taxon>Eukaryota</taxon>
        <taxon>Fungi</taxon>
        <taxon>Dikarya</taxon>
        <taxon>Ascomycota</taxon>
        <taxon>Pezizomycotina</taxon>
        <taxon>Sordariomycetes</taxon>
        <taxon>Xylariomycetidae</taxon>
        <taxon>Xylariales</taxon>
        <taxon>Xylariaceae</taxon>
        <taxon>Xylaria</taxon>
    </lineage>
</organism>
<dbReference type="InterPro" id="IPR029063">
    <property type="entry name" value="SAM-dependent_MTases_sf"/>
</dbReference>
<proteinExistence type="inferred from homology"/>
<comment type="caution">
    <text evidence="7">The sequence shown here is derived from an EMBL/GenBank/DDBJ whole genome shotgun (WGS) entry which is preliminary data.</text>
</comment>
<dbReference type="EC" id="2.1.1.-" evidence="5"/>
<dbReference type="AlphaFoldDB" id="A0A7C8IUY6"/>
<dbReference type="SUPFAM" id="SSF53335">
    <property type="entry name" value="S-adenosyl-L-methionine-dependent methyltransferases"/>
    <property type="match status" value="1"/>
</dbReference>